<evidence type="ECO:0000313" key="3">
    <source>
        <dbReference type="Proteomes" id="UP001420932"/>
    </source>
</evidence>
<protein>
    <submittedName>
        <fullName evidence="2">Uncharacterized protein</fullName>
    </submittedName>
</protein>
<sequence>MARASHHDREQRRLHGHNNNRALAAAAIRVGPHPESIGGPGSSPFRIRRGASPAPIRFPPRAISSTL</sequence>
<dbReference type="Proteomes" id="UP001420932">
    <property type="component" value="Unassembled WGS sequence"/>
</dbReference>
<proteinExistence type="predicted"/>
<feature type="compositionally biased region" description="Basic and acidic residues" evidence="1">
    <location>
        <begin position="1"/>
        <end position="13"/>
    </location>
</feature>
<accession>A0AAP0KYR0</accession>
<organism evidence="2 3">
    <name type="scientific">Stephania yunnanensis</name>
    <dbReference type="NCBI Taxonomy" id="152371"/>
    <lineage>
        <taxon>Eukaryota</taxon>
        <taxon>Viridiplantae</taxon>
        <taxon>Streptophyta</taxon>
        <taxon>Embryophyta</taxon>
        <taxon>Tracheophyta</taxon>
        <taxon>Spermatophyta</taxon>
        <taxon>Magnoliopsida</taxon>
        <taxon>Ranunculales</taxon>
        <taxon>Menispermaceae</taxon>
        <taxon>Menispermoideae</taxon>
        <taxon>Cissampelideae</taxon>
        <taxon>Stephania</taxon>
    </lineage>
</organism>
<name>A0AAP0KYR0_9MAGN</name>
<reference evidence="2 3" key="1">
    <citation type="submission" date="2024-01" db="EMBL/GenBank/DDBJ databases">
        <title>Genome assemblies of Stephania.</title>
        <authorList>
            <person name="Yang L."/>
        </authorList>
    </citation>
    <scope>NUCLEOTIDE SEQUENCE [LARGE SCALE GENOMIC DNA]</scope>
    <source>
        <strain evidence="2">YNDBR</strain>
        <tissue evidence="2">Leaf</tissue>
    </source>
</reference>
<comment type="caution">
    <text evidence="2">The sequence shown here is derived from an EMBL/GenBank/DDBJ whole genome shotgun (WGS) entry which is preliminary data.</text>
</comment>
<dbReference type="AlphaFoldDB" id="A0AAP0KYR0"/>
<keyword evidence="3" id="KW-1185">Reference proteome</keyword>
<feature type="region of interest" description="Disordered" evidence="1">
    <location>
        <begin position="31"/>
        <end position="67"/>
    </location>
</feature>
<evidence type="ECO:0000256" key="1">
    <source>
        <dbReference type="SAM" id="MobiDB-lite"/>
    </source>
</evidence>
<dbReference type="EMBL" id="JBBNAF010000003">
    <property type="protein sequence ID" value="KAK9160458.1"/>
    <property type="molecule type" value="Genomic_DNA"/>
</dbReference>
<feature type="region of interest" description="Disordered" evidence="1">
    <location>
        <begin position="1"/>
        <end position="20"/>
    </location>
</feature>
<evidence type="ECO:0000313" key="2">
    <source>
        <dbReference type="EMBL" id="KAK9160458.1"/>
    </source>
</evidence>
<gene>
    <name evidence="2" type="ORF">Syun_006799</name>
</gene>